<organism evidence="3">
    <name type="scientific">Phallusia mammillata</name>
    <dbReference type="NCBI Taxonomy" id="59560"/>
    <lineage>
        <taxon>Eukaryota</taxon>
        <taxon>Metazoa</taxon>
        <taxon>Chordata</taxon>
        <taxon>Tunicata</taxon>
        <taxon>Ascidiacea</taxon>
        <taxon>Phlebobranchia</taxon>
        <taxon>Ascidiidae</taxon>
        <taxon>Phallusia</taxon>
    </lineage>
</organism>
<dbReference type="AlphaFoldDB" id="A0A6F9DH65"/>
<gene>
    <name evidence="3" type="primary">LOC100179987</name>
</gene>
<evidence type="ECO:0000256" key="1">
    <source>
        <dbReference type="SAM" id="MobiDB-lite"/>
    </source>
</evidence>
<reference evidence="3" key="1">
    <citation type="submission" date="2020-04" db="EMBL/GenBank/DDBJ databases">
        <authorList>
            <person name="Neveu A P."/>
        </authorList>
    </citation>
    <scope>NUCLEOTIDE SEQUENCE</scope>
    <source>
        <tissue evidence="3">Whole embryo</tissue>
    </source>
</reference>
<feature type="region of interest" description="Disordered" evidence="1">
    <location>
        <begin position="148"/>
        <end position="171"/>
    </location>
</feature>
<sequence>MFNVVSNLDTNYLSSVPGGKQLMALATGGGIFGIIANNNMHVSSLSGQAILWVAVFAWVTTLFDYVTRAYGKKVLIGWGKVTHLIWVTSLYIVVTVIWAVYDTYNGAPIQPRPVLVFVLAILTTVNYFEQLVRAGLDTRGESCCEENKTAVVENGKKEDKPADSEQAQTSG</sequence>
<name>A0A6F9DH65_9ASCI</name>
<feature type="compositionally biased region" description="Basic and acidic residues" evidence="1">
    <location>
        <begin position="148"/>
        <end position="163"/>
    </location>
</feature>
<protein>
    <submittedName>
        <fullName evidence="3">Uncharacterized protein LOC100179987</fullName>
    </submittedName>
</protein>
<evidence type="ECO:0000313" key="3">
    <source>
        <dbReference type="EMBL" id="CAB3262490.1"/>
    </source>
</evidence>
<evidence type="ECO:0000256" key="2">
    <source>
        <dbReference type="SAM" id="Phobius"/>
    </source>
</evidence>
<feature type="transmembrane region" description="Helical" evidence="2">
    <location>
        <begin position="49"/>
        <end position="71"/>
    </location>
</feature>
<accession>A0A6F9DH65</accession>
<feature type="transmembrane region" description="Helical" evidence="2">
    <location>
        <begin position="113"/>
        <end position="129"/>
    </location>
</feature>
<keyword evidence="2" id="KW-1133">Transmembrane helix</keyword>
<keyword evidence="2" id="KW-0812">Transmembrane</keyword>
<proteinExistence type="evidence at transcript level"/>
<feature type="transmembrane region" description="Helical" evidence="2">
    <location>
        <begin position="83"/>
        <end position="101"/>
    </location>
</feature>
<dbReference type="EMBL" id="LR786679">
    <property type="protein sequence ID" value="CAB3262490.1"/>
    <property type="molecule type" value="mRNA"/>
</dbReference>
<keyword evidence="2" id="KW-0472">Membrane</keyword>